<dbReference type="PANTHER" id="PTHR31973:SF187">
    <property type="entry name" value="MUTATOR TRANSPOSASE MUDRA PROTEIN"/>
    <property type="match status" value="1"/>
</dbReference>
<reference evidence="1" key="1">
    <citation type="submission" date="2025-05" db="UniProtKB">
        <authorList>
            <consortium name="RefSeq"/>
        </authorList>
    </citation>
    <scope>NUCLEOTIDE SEQUENCE [LARGE SCALE GENOMIC DNA]</scope>
</reference>
<dbReference type="PANTHER" id="PTHR31973">
    <property type="entry name" value="POLYPROTEIN, PUTATIVE-RELATED"/>
    <property type="match status" value="1"/>
</dbReference>
<dbReference type="Proteomes" id="UP001515500">
    <property type="component" value="Chromosome 1"/>
</dbReference>
<name>A0AB40AKR2_DIOCR</name>
<dbReference type="AlphaFoldDB" id="A0AB40AKR2"/>
<reference evidence="2" key="2">
    <citation type="submission" date="2025-08" db="UniProtKB">
        <authorList>
            <consortium name="RefSeq"/>
        </authorList>
    </citation>
    <scope>IDENTIFICATION</scope>
</reference>
<sequence>MKFRSFKQFKEAVKNYGIKNPYVMNFKPNNKKKCKAFCRKGCPFYLWASPMVTGKNTVQIKTGVLKHECTRDHVSKHVNADWVARNYLEQFRADPAWRITGIIQAVKSNQEVDISRLKAYRAKSIALRSHMYKFLFVYRIIDGDEKSQMSRLYDYRVELLKTHPGSTIIINYTNEGVFQAFYVCLAPLREGFLAGVYGGQLLCVVGIDVNDCIYPISWAMVSKENKDNWKWFLELSWFYNTTWSGGDKYQVIGPNGQFVVDKR</sequence>
<evidence type="ECO:0000313" key="1">
    <source>
        <dbReference type="Proteomes" id="UP001515500"/>
    </source>
</evidence>
<organism evidence="1 2">
    <name type="scientific">Dioscorea cayennensis subsp. rotundata</name>
    <name type="common">White Guinea yam</name>
    <name type="synonym">Dioscorea rotundata</name>
    <dbReference type="NCBI Taxonomy" id="55577"/>
    <lineage>
        <taxon>Eukaryota</taxon>
        <taxon>Viridiplantae</taxon>
        <taxon>Streptophyta</taxon>
        <taxon>Embryophyta</taxon>
        <taxon>Tracheophyta</taxon>
        <taxon>Spermatophyta</taxon>
        <taxon>Magnoliopsida</taxon>
        <taxon>Liliopsida</taxon>
        <taxon>Dioscoreales</taxon>
        <taxon>Dioscoreaceae</taxon>
        <taxon>Dioscorea</taxon>
    </lineage>
</organism>
<gene>
    <name evidence="2" type="primary">LOC120250816</name>
</gene>
<accession>A0AB40AKR2</accession>
<evidence type="ECO:0000313" key="2">
    <source>
        <dbReference type="RefSeq" id="XP_039115507.1"/>
    </source>
</evidence>
<dbReference type="GeneID" id="120250816"/>
<proteinExistence type="predicted"/>
<keyword evidence="1" id="KW-1185">Reference proteome</keyword>
<protein>
    <submittedName>
        <fullName evidence="2">Uncharacterized protein LOC120250816</fullName>
    </submittedName>
</protein>
<dbReference type="RefSeq" id="XP_039115507.1">
    <property type="nucleotide sequence ID" value="XM_039259573.1"/>
</dbReference>